<dbReference type="RefSeq" id="WP_244741415.1">
    <property type="nucleotide sequence ID" value="NZ_CP095071.1"/>
</dbReference>
<keyword evidence="2" id="KW-0732">Signal</keyword>
<feature type="region of interest" description="Disordered" evidence="1">
    <location>
        <begin position="26"/>
        <end position="45"/>
    </location>
</feature>
<dbReference type="Proteomes" id="UP000831537">
    <property type="component" value="Chromosome"/>
</dbReference>
<sequence length="348" mass="39148">MRIYSRITILLSLIALLFLAACGSDQTSEDSNQSSKSTNDSEESTDKLQLFTTLYPLAYFAEQIGGEHVHVESILPLGADAHTYEPTSKTMVDIAAADAFIYSGPNMESYGESIEEAIQDEEVKVLKAANNITLLDHSHDHSEEAHSHEHEGEDHTHSEETEGEEGHEHSHSHGDKDPHVWLDPIRSIDLAENIKNMLVELKPSAEDEFEANFSELQTRLEDLDKTFHEQLENAARSEILVTHAAYGYWEEAYGIEQIAISGLSPSNEPSQKKLEEIIEIVGDHNIHYLLFEQNVEPKIANIIQKETNVDSLNIHNLSVLTEEDVENDEDYFTLMQRNLDTLLTALAE</sequence>
<dbReference type="Gene3D" id="3.40.50.1980">
    <property type="entry name" value="Nitrogenase molybdenum iron protein domain"/>
    <property type="match status" value="2"/>
</dbReference>
<protein>
    <submittedName>
        <fullName evidence="3">Zinc ABC transporter substrate-binding protein</fullName>
    </submittedName>
</protein>
<accession>A0ABY4GI90</accession>
<feature type="compositionally biased region" description="Polar residues" evidence="1">
    <location>
        <begin position="26"/>
        <end position="38"/>
    </location>
</feature>
<proteinExistence type="predicted"/>
<evidence type="ECO:0000256" key="2">
    <source>
        <dbReference type="SAM" id="SignalP"/>
    </source>
</evidence>
<evidence type="ECO:0000313" key="3">
    <source>
        <dbReference type="EMBL" id="UOQ84071.1"/>
    </source>
</evidence>
<dbReference type="InterPro" id="IPR050492">
    <property type="entry name" value="Bact_metal-bind_prot9"/>
</dbReference>
<dbReference type="PANTHER" id="PTHR42953">
    <property type="entry name" value="HIGH-AFFINITY ZINC UPTAKE SYSTEM PROTEIN ZNUA-RELATED"/>
    <property type="match status" value="1"/>
</dbReference>
<feature type="chain" id="PRO_5046288755" evidence="2">
    <location>
        <begin position="21"/>
        <end position="348"/>
    </location>
</feature>
<dbReference type="InterPro" id="IPR006127">
    <property type="entry name" value="ZnuA-like"/>
</dbReference>
<evidence type="ECO:0000313" key="4">
    <source>
        <dbReference type="Proteomes" id="UP000831537"/>
    </source>
</evidence>
<name>A0ABY4GI90_9BACI</name>
<dbReference type="SUPFAM" id="SSF53807">
    <property type="entry name" value="Helical backbone' metal receptor"/>
    <property type="match status" value="1"/>
</dbReference>
<dbReference type="PROSITE" id="PS51257">
    <property type="entry name" value="PROKAR_LIPOPROTEIN"/>
    <property type="match status" value="1"/>
</dbReference>
<reference evidence="3 4" key="1">
    <citation type="submission" date="2022-04" db="EMBL/GenBank/DDBJ databases">
        <title>Gracilibacillus sp. isolated from saltern.</title>
        <authorList>
            <person name="Won M."/>
            <person name="Lee C.-M."/>
            <person name="Woen H.-Y."/>
            <person name="Kwon S.-W."/>
        </authorList>
    </citation>
    <scope>NUCLEOTIDE SEQUENCE [LARGE SCALE GENOMIC DNA]</scope>
    <source>
        <strain evidence="3 4">SSPM10-3</strain>
    </source>
</reference>
<dbReference type="Pfam" id="PF01297">
    <property type="entry name" value="ZnuA"/>
    <property type="match status" value="1"/>
</dbReference>
<dbReference type="EMBL" id="CP095071">
    <property type="protein sequence ID" value="UOQ84071.1"/>
    <property type="molecule type" value="Genomic_DNA"/>
</dbReference>
<evidence type="ECO:0000256" key="1">
    <source>
        <dbReference type="SAM" id="MobiDB-lite"/>
    </source>
</evidence>
<dbReference type="InterPro" id="IPR006129">
    <property type="entry name" value="AdhesinB"/>
</dbReference>
<gene>
    <name evidence="3" type="ORF">MUN87_15285</name>
</gene>
<feature type="signal peptide" evidence="2">
    <location>
        <begin position="1"/>
        <end position="20"/>
    </location>
</feature>
<dbReference type="PANTHER" id="PTHR42953:SF8">
    <property type="entry name" value="ZINT DOMAIN-CONTAINING PROTEIN"/>
    <property type="match status" value="1"/>
</dbReference>
<dbReference type="PRINTS" id="PR00691">
    <property type="entry name" value="ADHESINB"/>
</dbReference>
<organism evidence="3 4">
    <name type="scientific">Gracilibacillus salinarum</name>
    <dbReference type="NCBI Taxonomy" id="2932255"/>
    <lineage>
        <taxon>Bacteria</taxon>
        <taxon>Bacillati</taxon>
        <taxon>Bacillota</taxon>
        <taxon>Bacilli</taxon>
        <taxon>Bacillales</taxon>
        <taxon>Bacillaceae</taxon>
        <taxon>Gracilibacillus</taxon>
    </lineage>
</organism>
<keyword evidence="4" id="KW-1185">Reference proteome</keyword>
<feature type="region of interest" description="Disordered" evidence="1">
    <location>
        <begin position="139"/>
        <end position="179"/>
    </location>
</feature>